<dbReference type="EMBL" id="BSRX01000013">
    <property type="protein sequence ID" value="GLW54660.1"/>
    <property type="molecule type" value="Genomic_DNA"/>
</dbReference>
<protein>
    <submittedName>
        <fullName evidence="2">Uncharacterized protein</fullName>
    </submittedName>
</protein>
<feature type="transmembrane region" description="Helical" evidence="1">
    <location>
        <begin position="81"/>
        <end position="105"/>
    </location>
</feature>
<keyword evidence="1" id="KW-0812">Transmembrane</keyword>
<name>A0A9W6UPK6_9ACTN</name>
<comment type="caution">
    <text evidence="2">The sequence shown here is derived from an EMBL/GenBank/DDBJ whole genome shotgun (WGS) entry which is preliminary data.</text>
</comment>
<reference evidence="2" key="1">
    <citation type="submission" date="2023-02" db="EMBL/GenBank/DDBJ databases">
        <title>Kitasatospora phosalacinea NBRC 14362.</title>
        <authorList>
            <person name="Ichikawa N."/>
            <person name="Sato H."/>
            <person name="Tonouchi N."/>
        </authorList>
    </citation>
    <scope>NUCLEOTIDE SEQUENCE</scope>
    <source>
        <strain evidence="2">NBRC 14362</strain>
    </source>
</reference>
<evidence type="ECO:0000313" key="3">
    <source>
        <dbReference type="Proteomes" id="UP001165143"/>
    </source>
</evidence>
<evidence type="ECO:0000313" key="2">
    <source>
        <dbReference type="EMBL" id="GLW54660.1"/>
    </source>
</evidence>
<evidence type="ECO:0000256" key="1">
    <source>
        <dbReference type="SAM" id="Phobius"/>
    </source>
</evidence>
<sequence length="116" mass="11961">MTLTTGGAIALLSAMTAVGSSAQEIRARMLLLRVVGFAGGIQRRILAAQAAVIVGLAMLIGVLGGWLVAGSQLWPQGIEVSMPWPTTVATALGVIGLSSAFAAALRPHVDSRLRER</sequence>
<accession>A0A9W6UPK6</accession>
<keyword evidence="1" id="KW-1133">Transmembrane helix</keyword>
<organism evidence="2 3">
    <name type="scientific">Kitasatospora phosalacinea</name>
    <dbReference type="NCBI Taxonomy" id="2065"/>
    <lineage>
        <taxon>Bacteria</taxon>
        <taxon>Bacillati</taxon>
        <taxon>Actinomycetota</taxon>
        <taxon>Actinomycetes</taxon>
        <taxon>Kitasatosporales</taxon>
        <taxon>Streptomycetaceae</taxon>
        <taxon>Kitasatospora</taxon>
    </lineage>
</organism>
<feature type="transmembrane region" description="Helical" evidence="1">
    <location>
        <begin position="46"/>
        <end position="69"/>
    </location>
</feature>
<gene>
    <name evidence="2" type="ORF">Kpho01_26710</name>
</gene>
<keyword evidence="1" id="KW-0472">Membrane</keyword>
<dbReference type="AlphaFoldDB" id="A0A9W6UPK6"/>
<dbReference type="Proteomes" id="UP001165143">
    <property type="component" value="Unassembled WGS sequence"/>
</dbReference>
<proteinExistence type="predicted"/>
<dbReference type="RefSeq" id="WP_033251981.1">
    <property type="nucleotide sequence ID" value="NZ_BSRX01000013.1"/>
</dbReference>